<comment type="caution">
    <text evidence="3">The sequence shown here is derived from an EMBL/GenBank/DDBJ whole genome shotgun (WGS) entry which is preliminary data.</text>
</comment>
<dbReference type="CDD" id="cd07814">
    <property type="entry name" value="SRPBCC_CalC_Aha1-like"/>
    <property type="match status" value="1"/>
</dbReference>
<dbReference type="Gene3D" id="3.30.530.20">
    <property type="match status" value="1"/>
</dbReference>
<protein>
    <submittedName>
        <fullName evidence="3">SRPBCC domain-containing protein</fullName>
    </submittedName>
</protein>
<comment type="similarity">
    <text evidence="1">Belongs to the AHA1 family.</text>
</comment>
<keyword evidence="4" id="KW-1185">Reference proteome</keyword>
<dbReference type="InterPro" id="IPR023393">
    <property type="entry name" value="START-like_dom_sf"/>
</dbReference>
<accession>A0A923SF57</accession>
<evidence type="ECO:0000259" key="2">
    <source>
        <dbReference type="Pfam" id="PF08327"/>
    </source>
</evidence>
<evidence type="ECO:0000313" key="3">
    <source>
        <dbReference type="EMBL" id="MBC5783612.1"/>
    </source>
</evidence>
<dbReference type="Proteomes" id="UP000608513">
    <property type="component" value="Unassembled WGS sequence"/>
</dbReference>
<dbReference type="SUPFAM" id="SSF55961">
    <property type="entry name" value="Bet v1-like"/>
    <property type="match status" value="1"/>
</dbReference>
<feature type="domain" description="Activator of Hsp90 ATPase homologue 1/2-like C-terminal" evidence="2">
    <location>
        <begin position="19"/>
        <end position="145"/>
    </location>
</feature>
<dbReference type="InterPro" id="IPR013538">
    <property type="entry name" value="ASHA1/2-like_C"/>
</dbReference>
<dbReference type="Pfam" id="PF08327">
    <property type="entry name" value="AHSA1"/>
    <property type="match status" value="1"/>
</dbReference>
<proteinExistence type="inferred from homology"/>
<dbReference type="EMBL" id="JACORT010000004">
    <property type="protein sequence ID" value="MBC5783612.1"/>
    <property type="molecule type" value="Genomic_DNA"/>
</dbReference>
<organism evidence="3 4">
    <name type="scientific">Ramlibacter cellulosilyticus</name>
    <dbReference type="NCBI Taxonomy" id="2764187"/>
    <lineage>
        <taxon>Bacteria</taxon>
        <taxon>Pseudomonadati</taxon>
        <taxon>Pseudomonadota</taxon>
        <taxon>Betaproteobacteria</taxon>
        <taxon>Burkholderiales</taxon>
        <taxon>Comamonadaceae</taxon>
        <taxon>Ramlibacter</taxon>
    </lineage>
</organism>
<name>A0A923SF57_9BURK</name>
<dbReference type="RefSeq" id="WP_187076360.1">
    <property type="nucleotide sequence ID" value="NZ_JACORT010000004.1"/>
</dbReference>
<reference evidence="3" key="1">
    <citation type="submission" date="2020-08" db="EMBL/GenBank/DDBJ databases">
        <title>Ramlibacter sp. USB13 16S ribosomal RNA gene genome sequencing and assembly.</title>
        <authorList>
            <person name="Kang M."/>
        </authorList>
    </citation>
    <scope>NUCLEOTIDE SEQUENCE</scope>
    <source>
        <strain evidence="3">USB13</strain>
    </source>
</reference>
<dbReference type="AlphaFoldDB" id="A0A923SF57"/>
<evidence type="ECO:0000256" key="1">
    <source>
        <dbReference type="ARBA" id="ARBA00006817"/>
    </source>
</evidence>
<sequence length="159" mass="18191">MDRPVGEKPQLRLTRRYPVAPEKVWRAWTDPQALSAWFGPGEPHSVTHAELDVRPGGAYRIRFRTPDGEEHEVGGRYEEVEAPRRLVFSWAWHSTPERVSRVCIELQPVPGGTELAFLHDRFFDQAARDSHERGWTGTLAKLERWLTSGSDCADSCRRG</sequence>
<evidence type="ECO:0000313" key="4">
    <source>
        <dbReference type="Proteomes" id="UP000608513"/>
    </source>
</evidence>
<gene>
    <name evidence="3" type="ORF">H8N03_11705</name>
</gene>